<comment type="similarity">
    <text evidence="2">Belongs to the autoinducer-2 exporter (AI-2E) (TC 2.A.86) family.</text>
</comment>
<feature type="transmembrane region" description="Helical" evidence="9">
    <location>
        <begin position="124"/>
        <end position="142"/>
    </location>
</feature>
<evidence type="ECO:0000256" key="6">
    <source>
        <dbReference type="ARBA" id="ARBA00022989"/>
    </source>
</evidence>
<comment type="subcellular location">
    <subcellularLocation>
        <location evidence="1">Cell membrane</location>
        <topology evidence="1">Multi-pass membrane protein</topology>
    </subcellularLocation>
</comment>
<dbReference type="Proteomes" id="UP000824134">
    <property type="component" value="Unassembled WGS sequence"/>
</dbReference>
<feature type="transmembrane region" description="Helical" evidence="9">
    <location>
        <begin position="396"/>
        <end position="429"/>
    </location>
</feature>
<evidence type="ECO:0000256" key="4">
    <source>
        <dbReference type="ARBA" id="ARBA00022475"/>
    </source>
</evidence>
<feature type="region of interest" description="Disordered" evidence="8">
    <location>
        <begin position="1"/>
        <end position="54"/>
    </location>
</feature>
<keyword evidence="6 9" id="KW-1133">Transmembrane helix</keyword>
<feature type="transmembrane region" description="Helical" evidence="9">
    <location>
        <begin position="255"/>
        <end position="276"/>
    </location>
</feature>
<dbReference type="Pfam" id="PF01594">
    <property type="entry name" value="AI-2E_transport"/>
    <property type="match status" value="1"/>
</dbReference>
<name>A0A9D1ZVL0_9MICC</name>
<feature type="transmembrane region" description="Helical" evidence="9">
    <location>
        <begin position="333"/>
        <end position="359"/>
    </location>
</feature>
<keyword evidence="5 9" id="KW-0812">Transmembrane</keyword>
<organism evidence="10 11">
    <name type="scientific">Candidatus Rothia avicola</name>
    <dbReference type="NCBI Taxonomy" id="2840478"/>
    <lineage>
        <taxon>Bacteria</taxon>
        <taxon>Bacillati</taxon>
        <taxon>Actinomycetota</taxon>
        <taxon>Actinomycetes</taxon>
        <taxon>Micrococcales</taxon>
        <taxon>Micrococcaceae</taxon>
        <taxon>Rothia</taxon>
    </lineage>
</organism>
<feature type="compositionally biased region" description="Polar residues" evidence="8">
    <location>
        <begin position="30"/>
        <end position="45"/>
    </location>
</feature>
<evidence type="ECO:0000256" key="9">
    <source>
        <dbReference type="SAM" id="Phobius"/>
    </source>
</evidence>
<dbReference type="InterPro" id="IPR002549">
    <property type="entry name" value="AI-2E-like"/>
</dbReference>
<reference evidence="10" key="2">
    <citation type="submission" date="2021-04" db="EMBL/GenBank/DDBJ databases">
        <authorList>
            <person name="Gilroy R."/>
        </authorList>
    </citation>
    <scope>NUCLEOTIDE SEQUENCE</scope>
    <source>
        <strain evidence="10">ChiHjej12B11-9195</strain>
    </source>
</reference>
<sequence>MPSSFSPSHLLRSLTSRTSRAQASAPPDSPANTEESGTRQSQNNKFALPAIPGARPRHRLQLPEEPAHLKENKDGAAPAPPETHAPALGKGRYISNPIHFGFMLAIGVGLAWMGMYFVLNIGALAGWLTGAVFIGLGLDPVVRKLEQWGLPRGAGVTVVFLFFVAVAAALIFWVVPLIARQAVSFITGFPQQFENFLNSDLFSGLDERYHIRSAVDAEVEKFFEQVTSDTSVVSGFMNSLMNAGSTLAEITTGTIIVLFLSIYVLASLPTIKAWFIRLAPASKRDRVGYLTEKITSSVGQYVMGQALVAICNATCAAIIMLIVGVPFAQLLMLFVLLLAFIPLVGGISAAILVSVISLIDSWQTALFFLIPYLIYLQIEAYFISPRIMNRAVAVPGAVAIIAVVAGGSLWGVLGALIAIPVAASLLILVNEVLVPRQDQL</sequence>
<feature type="transmembrane region" description="Helical" evidence="9">
    <location>
        <begin position="154"/>
        <end position="175"/>
    </location>
</feature>
<reference evidence="10" key="1">
    <citation type="journal article" date="2021" name="PeerJ">
        <title>Extensive microbial diversity within the chicken gut microbiome revealed by metagenomics and culture.</title>
        <authorList>
            <person name="Gilroy R."/>
            <person name="Ravi A."/>
            <person name="Getino M."/>
            <person name="Pursley I."/>
            <person name="Horton D.L."/>
            <person name="Alikhan N.F."/>
            <person name="Baker D."/>
            <person name="Gharbi K."/>
            <person name="Hall N."/>
            <person name="Watson M."/>
            <person name="Adriaenssens E.M."/>
            <person name="Foster-Nyarko E."/>
            <person name="Jarju S."/>
            <person name="Secka A."/>
            <person name="Antonio M."/>
            <person name="Oren A."/>
            <person name="Chaudhuri R.R."/>
            <person name="La Ragione R."/>
            <person name="Hildebrand F."/>
            <person name="Pallen M.J."/>
        </authorList>
    </citation>
    <scope>NUCLEOTIDE SEQUENCE</scope>
    <source>
        <strain evidence="10">ChiHjej12B11-9195</strain>
    </source>
</reference>
<evidence type="ECO:0000256" key="7">
    <source>
        <dbReference type="ARBA" id="ARBA00023136"/>
    </source>
</evidence>
<feature type="transmembrane region" description="Helical" evidence="9">
    <location>
        <begin position="366"/>
        <end position="384"/>
    </location>
</feature>
<keyword evidence="7 9" id="KW-0472">Membrane</keyword>
<keyword evidence="3" id="KW-0813">Transport</keyword>
<evidence type="ECO:0000256" key="5">
    <source>
        <dbReference type="ARBA" id="ARBA00022692"/>
    </source>
</evidence>
<protein>
    <submittedName>
        <fullName evidence="10">AI-2E family transporter</fullName>
    </submittedName>
</protein>
<evidence type="ECO:0000313" key="11">
    <source>
        <dbReference type="Proteomes" id="UP000824134"/>
    </source>
</evidence>
<comment type="caution">
    <text evidence="10">The sequence shown here is derived from an EMBL/GenBank/DDBJ whole genome shotgun (WGS) entry which is preliminary data.</text>
</comment>
<feature type="compositionally biased region" description="Low complexity" evidence="8">
    <location>
        <begin position="1"/>
        <end position="26"/>
    </location>
</feature>
<evidence type="ECO:0000313" key="10">
    <source>
        <dbReference type="EMBL" id="HIY94854.1"/>
    </source>
</evidence>
<proteinExistence type="inferred from homology"/>
<evidence type="ECO:0000256" key="1">
    <source>
        <dbReference type="ARBA" id="ARBA00004651"/>
    </source>
</evidence>
<evidence type="ECO:0000256" key="3">
    <source>
        <dbReference type="ARBA" id="ARBA00022448"/>
    </source>
</evidence>
<dbReference type="PANTHER" id="PTHR21716:SF53">
    <property type="entry name" value="PERMEASE PERM-RELATED"/>
    <property type="match status" value="1"/>
</dbReference>
<dbReference type="GO" id="GO:0005886">
    <property type="term" value="C:plasma membrane"/>
    <property type="evidence" value="ECO:0007669"/>
    <property type="project" value="UniProtKB-SubCell"/>
</dbReference>
<accession>A0A9D1ZVL0</accession>
<evidence type="ECO:0000256" key="2">
    <source>
        <dbReference type="ARBA" id="ARBA00009773"/>
    </source>
</evidence>
<keyword evidence="4" id="KW-1003">Cell membrane</keyword>
<dbReference type="EMBL" id="DXCN01000038">
    <property type="protein sequence ID" value="HIY94854.1"/>
    <property type="molecule type" value="Genomic_DNA"/>
</dbReference>
<dbReference type="PANTHER" id="PTHR21716">
    <property type="entry name" value="TRANSMEMBRANE PROTEIN"/>
    <property type="match status" value="1"/>
</dbReference>
<feature type="transmembrane region" description="Helical" evidence="9">
    <location>
        <begin position="98"/>
        <end position="118"/>
    </location>
</feature>
<dbReference type="AlphaFoldDB" id="A0A9D1ZVL0"/>
<evidence type="ECO:0000256" key="8">
    <source>
        <dbReference type="SAM" id="MobiDB-lite"/>
    </source>
</evidence>
<gene>
    <name evidence="10" type="ORF">H9821_04210</name>
</gene>
<feature type="transmembrane region" description="Helical" evidence="9">
    <location>
        <begin position="306"/>
        <end position="327"/>
    </location>
</feature>